<feature type="transmembrane region" description="Helical" evidence="1">
    <location>
        <begin position="25"/>
        <end position="45"/>
    </location>
</feature>
<organism evidence="2 3">
    <name type="scientific">Sphingobacterium kitahiroshimense</name>
    <dbReference type="NCBI Taxonomy" id="470446"/>
    <lineage>
        <taxon>Bacteria</taxon>
        <taxon>Pseudomonadati</taxon>
        <taxon>Bacteroidota</taxon>
        <taxon>Sphingobacteriia</taxon>
        <taxon>Sphingobacteriales</taxon>
        <taxon>Sphingobacteriaceae</taxon>
        <taxon>Sphingobacterium</taxon>
    </lineage>
</organism>
<gene>
    <name evidence="2" type="ORF">ABE541_04520</name>
</gene>
<evidence type="ECO:0000256" key="1">
    <source>
        <dbReference type="SAM" id="Phobius"/>
    </source>
</evidence>
<evidence type="ECO:0000313" key="2">
    <source>
        <dbReference type="EMBL" id="MEN5376520.1"/>
    </source>
</evidence>
<dbReference type="Proteomes" id="UP001409291">
    <property type="component" value="Unassembled WGS sequence"/>
</dbReference>
<name>A0ABV0BP25_9SPHI</name>
<dbReference type="EMBL" id="JBDJNQ010000002">
    <property type="protein sequence ID" value="MEN5376520.1"/>
    <property type="molecule type" value="Genomic_DNA"/>
</dbReference>
<keyword evidence="3" id="KW-1185">Reference proteome</keyword>
<proteinExistence type="predicted"/>
<dbReference type="RefSeq" id="WP_346580741.1">
    <property type="nucleotide sequence ID" value="NZ_JBDJNQ010000002.1"/>
</dbReference>
<evidence type="ECO:0000313" key="3">
    <source>
        <dbReference type="Proteomes" id="UP001409291"/>
    </source>
</evidence>
<protein>
    <submittedName>
        <fullName evidence="2">Uncharacterized protein</fullName>
    </submittedName>
</protein>
<comment type="caution">
    <text evidence="2">The sequence shown here is derived from an EMBL/GenBank/DDBJ whole genome shotgun (WGS) entry which is preliminary data.</text>
</comment>
<accession>A0ABV0BP25</accession>
<sequence length="89" mass="10215">MNCTLPLIKDVDKNKVVMTNQIKRYNAYIIVAIGLIYLVISTVSINQFSQEILKNQAHDMREAVVDLLKTPQWYYIENNTATVHKQGSC</sequence>
<keyword evidence="1" id="KW-0812">Transmembrane</keyword>
<keyword evidence="1" id="KW-1133">Transmembrane helix</keyword>
<reference evidence="2 3" key="1">
    <citation type="submission" date="2024-04" db="EMBL/GenBank/DDBJ databases">
        <title>WGS of bacteria from Torrens River.</title>
        <authorList>
            <person name="Wyrsch E.R."/>
            <person name="Drigo B."/>
        </authorList>
    </citation>
    <scope>NUCLEOTIDE SEQUENCE [LARGE SCALE GENOMIC DNA]</scope>
    <source>
        <strain evidence="2 3">TWI391</strain>
    </source>
</reference>
<keyword evidence="1" id="KW-0472">Membrane</keyword>